<dbReference type="EMBL" id="JAUEIF010000008">
    <property type="protein sequence ID" value="MDN0025735.1"/>
    <property type="molecule type" value="Genomic_DNA"/>
</dbReference>
<dbReference type="PANTHER" id="PTHR34070:SF1">
    <property type="entry name" value="DNA ALKYLATION REPAIR PROTEIN"/>
    <property type="match status" value="1"/>
</dbReference>
<evidence type="ECO:0000313" key="2">
    <source>
        <dbReference type="EMBL" id="MDN0025735.1"/>
    </source>
</evidence>
<sequence>MRITTMDTAAEVTARMKAMADERQRETLMRFFKTAPGEYGEGDEFLGIRVPQTRSVVADAADMEMEETEKLIYSPWHEIRLCGLLILAEQMRRLTLRGMTDKPAGMKERERIVRFYLRHARQANNWDLVDLSAGKITGLWLVTPSLSTEEEKTTVMDRLADSTCMWEQRIAMVSTIEPTRRGDFRYVLRYAERLKKHPHDLMHKAVGWMLREMGKRDMNMLRAFLKQNYDGISRTTLRYAIERMDERERKQWLAMCPQP</sequence>
<evidence type="ECO:0000313" key="1">
    <source>
        <dbReference type="EMBL" id="MDN0023638.1"/>
    </source>
</evidence>
<dbReference type="EMBL" id="JAUEIE010000015">
    <property type="protein sequence ID" value="MDN0023638.1"/>
    <property type="molecule type" value="Genomic_DNA"/>
</dbReference>
<dbReference type="AlphaFoldDB" id="A0AAW7JRX4"/>
<organism evidence="2 4">
    <name type="scientific">Leyella lascolaii</name>
    <dbReference type="NCBI Taxonomy" id="1776379"/>
    <lineage>
        <taxon>Bacteria</taxon>
        <taxon>Pseudomonadati</taxon>
        <taxon>Bacteroidota</taxon>
        <taxon>Bacteroidia</taxon>
        <taxon>Bacteroidales</taxon>
        <taxon>Prevotellaceae</taxon>
        <taxon>Leyella</taxon>
    </lineage>
</organism>
<name>A0AAW7JRX4_9BACT</name>
<dbReference type="Pfam" id="PF08713">
    <property type="entry name" value="DNA_alkylation"/>
    <property type="match status" value="1"/>
</dbReference>
<dbReference type="PANTHER" id="PTHR34070">
    <property type="entry name" value="ARMADILLO-TYPE FOLD"/>
    <property type="match status" value="1"/>
</dbReference>
<reference evidence="2" key="2">
    <citation type="submission" date="2023-08" db="EMBL/GenBank/DDBJ databases">
        <title>Identification and characterization of horizontal gene transfer across gut microbiota members of farm animals based on homology search.</title>
        <authorList>
            <person name="Schwarzerova J."/>
            <person name="Nykrynova M."/>
            <person name="Jureckova K."/>
            <person name="Cejkova D."/>
            <person name="Rychlik I."/>
        </authorList>
    </citation>
    <scope>NUCLEOTIDE SEQUENCE</scope>
    <source>
        <strain evidence="2">ET15</strain>
        <strain evidence="1">ET37</strain>
    </source>
</reference>
<dbReference type="Proteomes" id="UP001168478">
    <property type="component" value="Unassembled WGS sequence"/>
</dbReference>
<dbReference type="CDD" id="cd06561">
    <property type="entry name" value="AlkD_like"/>
    <property type="match status" value="1"/>
</dbReference>
<protein>
    <submittedName>
        <fullName evidence="2">DNA alkylation repair protein</fullName>
    </submittedName>
</protein>
<accession>A0AAW7JRX4</accession>
<dbReference type="InterPro" id="IPR016024">
    <property type="entry name" value="ARM-type_fold"/>
</dbReference>
<dbReference type="InterPro" id="IPR014825">
    <property type="entry name" value="DNA_alkylation"/>
</dbReference>
<evidence type="ECO:0000313" key="4">
    <source>
        <dbReference type="Proteomes" id="UP001168478"/>
    </source>
</evidence>
<dbReference type="RefSeq" id="WP_289826134.1">
    <property type="nucleotide sequence ID" value="NZ_JAUEIE010000015.1"/>
</dbReference>
<dbReference type="Proteomes" id="UP001167831">
    <property type="component" value="Unassembled WGS sequence"/>
</dbReference>
<proteinExistence type="predicted"/>
<comment type="caution">
    <text evidence="2">The sequence shown here is derived from an EMBL/GenBank/DDBJ whole genome shotgun (WGS) entry which is preliminary data.</text>
</comment>
<keyword evidence="3" id="KW-1185">Reference proteome</keyword>
<dbReference type="Gene3D" id="1.25.10.90">
    <property type="match status" value="1"/>
</dbReference>
<evidence type="ECO:0000313" key="3">
    <source>
        <dbReference type="Proteomes" id="UP001167831"/>
    </source>
</evidence>
<dbReference type="SUPFAM" id="SSF48371">
    <property type="entry name" value="ARM repeat"/>
    <property type="match status" value="1"/>
</dbReference>
<reference evidence="2" key="1">
    <citation type="submission" date="2023-06" db="EMBL/GenBank/DDBJ databases">
        <authorList>
            <person name="Zeman M."/>
            <person name="Kubasova T."/>
            <person name="Jahodarova E."/>
            <person name="Nykrynova M."/>
            <person name="Rychlik I."/>
        </authorList>
    </citation>
    <scope>NUCLEOTIDE SEQUENCE</scope>
    <source>
        <strain evidence="2">ET15</strain>
        <strain evidence="1">ET37</strain>
    </source>
</reference>
<gene>
    <name evidence="1" type="ORF">QVN81_11520</name>
    <name evidence="2" type="ORF">QVN84_09435</name>
</gene>